<dbReference type="Proteomes" id="UP001157006">
    <property type="component" value="Chromosome 5"/>
</dbReference>
<proteinExistence type="predicted"/>
<dbReference type="InterPro" id="IPR004146">
    <property type="entry name" value="DC1"/>
</dbReference>
<accession>A0AAV1AQJ1</accession>
<dbReference type="PANTHER" id="PTHR46477">
    <property type="entry name" value="CYSTEINE/HISTIDINE-RICH C1 DOMAIN FAMILY PROTEIN"/>
    <property type="match status" value="1"/>
</dbReference>
<evidence type="ECO:0000259" key="2">
    <source>
        <dbReference type="Pfam" id="PF03107"/>
    </source>
</evidence>
<evidence type="ECO:0000313" key="4">
    <source>
        <dbReference type="Proteomes" id="UP001157006"/>
    </source>
</evidence>
<dbReference type="EMBL" id="OX451740">
    <property type="protein sequence ID" value="CAI8612053.1"/>
    <property type="molecule type" value="Genomic_DNA"/>
</dbReference>
<dbReference type="SUPFAM" id="SSF57889">
    <property type="entry name" value="Cysteine-rich domain"/>
    <property type="match status" value="1"/>
</dbReference>
<dbReference type="PANTHER" id="PTHR46477:SF15">
    <property type="entry name" value="CYSTEINE_HISTIDINE-RICH C1 DOMAIN PROTEIN"/>
    <property type="match status" value="1"/>
</dbReference>
<protein>
    <recommendedName>
        <fullName evidence="2">DC1 domain-containing protein</fullName>
    </recommendedName>
</protein>
<evidence type="ECO:0000313" key="3">
    <source>
        <dbReference type="EMBL" id="CAI8612053.1"/>
    </source>
</evidence>
<keyword evidence="4" id="KW-1185">Reference proteome</keyword>
<dbReference type="AlphaFoldDB" id="A0AAV1AQJ1"/>
<sequence>MAHQHTLQLNDSGSVYRCSGCKEIGYASNYYTCENSDCNYVLHEECAKPIMHAVHPFFQNCTFEFYEKAQEGGFCDACGKDLLGFFYCSRTGDALHPCCLNLKKNISDTLTLCHQVPSDCYLCKKRHVVRNNFEGWSYVVNSSGNSCVHVSCFKDMILHEISLNNNNRSKGRTGSFFKFTGKLAFNVLLDIVTGDITNSISTIFEGISSLFSE</sequence>
<reference evidence="3 4" key="1">
    <citation type="submission" date="2023-01" db="EMBL/GenBank/DDBJ databases">
        <authorList>
            <person name="Kreplak J."/>
        </authorList>
    </citation>
    <scope>NUCLEOTIDE SEQUENCE [LARGE SCALE GENOMIC DNA]</scope>
</reference>
<feature type="domain" description="DC1" evidence="2">
    <location>
        <begin position="3"/>
        <end position="47"/>
    </location>
</feature>
<gene>
    <name evidence="3" type="ORF">VFH_V015200</name>
</gene>
<dbReference type="Pfam" id="PF03107">
    <property type="entry name" value="C1_2"/>
    <property type="match status" value="1"/>
</dbReference>
<keyword evidence="1" id="KW-0677">Repeat</keyword>
<dbReference type="InterPro" id="IPR046349">
    <property type="entry name" value="C1-like_sf"/>
</dbReference>
<evidence type="ECO:0000256" key="1">
    <source>
        <dbReference type="ARBA" id="ARBA00022737"/>
    </source>
</evidence>
<organism evidence="3 4">
    <name type="scientific">Vicia faba</name>
    <name type="common">Broad bean</name>
    <name type="synonym">Faba vulgaris</name>
    <dbReference type="NCBI Taxonomy" id="3906"/>
    <lineage>
        <taxon>Eukaryota</taxon>
        <taxon>Viridiplantae</taxon>
        <taxon>Streptophyta</taxon>
        <taxon>Embryophyta</taxon>
        <taxon>Tracheophyta</taxon>
        <taxon>Spermatophyta</taxon>
        <taxon>Magnoliopsida</taxon>
        <taxon>eudicotyledons</taxon>
        <taxon>Gunneridae</taxon>
        <taxon>Pentapetalae</taxon>
        <taxon>rosids</taxon>
        <taxon>fabids</taxon>
        <taxon>Fabales</taxon>
        <taxon>Fabaceae</taxon>
        <taxon>Papilionoideae</taxon>
        <taxon>50 kb inversion clade</taxon>
        <taxon>NPAAA clade</taxon>
        <taxon>Hologalegina</taxon>
        <taxon>IRL clade</taxon>
        <taxon>Fabeae</taxon>
        <taxon>Vicia</taxon>
    </lineage>
</organism>
<name>A0AAV1AQJ1_VICFA</name>